<evidence type="ECO:0000313" key="3">
    <source>
        <dbReference type="Proteomes" id="UP000036987"/>
    </source>
</evidence>
<protein>
    <submittedName>
        <fullName evidence="2">Uncharacterized protein</fullName>
    </submittedName>
</protein>
<keyword evidence="1" id="KW-0812">Transmembrane</keyword>
<dbReference type="OrthoDB" id="1589813at2759"/>
<dbReference type="OMA" id="IYEMAST"/>
<evidence type="ECO:0000256" key="1">
    <source>
        <dbReference type="SAM" id="Phobius"/>
    </source>
</evidence>
<accession>A0A0K9PGH0</accession>
<keyword evidence="3" id="KW-1185">Reference proteome</keyword>
<keyword evidence="1" id="KW-0472">Membrane</keyword>
<dbReference type="PANTHER" id="PTHR31170">
    <property type="entry name" value="BNAC04G53230D PROTEIN"/>
    <property type="match status" value="1"/>
</dbReference>
<evidence type="ECO:0000313" key="2">
    <source>
        <dbReference type="EMBL" id="KMZ68074.1"/>
    </source>
</evidence>
<dbReference type="EMBL" id="LFYR01000864">
    <property type="protein sequence ID" value="KMZ68074.1"/>
    <property type="molecule type" value="Genomic_DNA"/>
</dbReference>
<comment type="caution">
    <text evidence="2">The sequence shown here is derived from an EMBL/GenBank/DDBJ whole genome shotgun (WGS) entry which is preliminary data.</text>
</comment>
<dbReference type="InterPro" id="IPR004158">
    <property type="entry name" value="DUF247_pln"/>
</dbReference>
<feature type="transmembrane region" description="Helical" evidence="1">
    <location>
        <begin position="497"/>
        <end position="516"/>
    </location>
</feature>
<gene>
    <name evidence="2" type="ORF">ZOSMA_24G00970</name>
</gene>
<name>A0A0K9PGH0_ZOSMR</name>
<feature type="transmembrane region" description="Helical" evidence="1">
    <location>
        <begin position="301"/>
        <end position="323"/>
    </location>
</feature>
<reference evidence="3" key="1">
    <citation type="journal article" date="2016" name="Nature">
        <title>The genome of the seagrass Zostera marina reveals angiosperm adaptation to the sea.</title>
        <authorList>
            <person name="Olsen J.L."/>
            <person name="Rouze P."/>
            <person name="Verhelst B."/>
            <person name="Lin Y.-C."/>
            <person name="Bayer T."/>
            <person name="Collen J."/>
            <person name="Dattolo E."/>
            <person name="De Paoli E."/>
            <person name="Dittami S."/>
            <person name="Maumus F."/>
            <person name="Michel G."/>
            <person name="Kersting A."/>
            <person name="Lauritano C."/>
            <person name="Lohaus R."/>
            <person name="Toepel M."/>
            <person name="Tonon T."/>
            <person name="Vanneste K."/>
            <person name="Amirebrahimi M."/>
            <person name="Brakel J."/>
            <person name="Bostroem C."/>
            <person name="Chovatia M."/>
            <person name="Grimwood J."/>
            <person name="Jenkins J.W."/>
            <person name="Jueterbock A."/>
            <person name="Mraz A."/>
            <person name="Stam W.T."/>
            <person name="Tice H."/>
            <person name="Bornberg-Bauer E."/>
            <person name="Green P.J."/>
            <person name="Pearson G.A."/>
            <person name="Procaccini G."/>
            <person name="Duarte C.M."/>
            <person name="Schmutz J."/>
            <person name="Reusch T.B.H."/>
            <person name="Van de Peer Y."/>
        </authorList>
    </citation>
    <scope>NUCLEOTIDE SEQUENCE [LARGE SCALE GENOMIC DNA]</scope>
    <source>
        <strain evidence="3">cv. Finnish</strain>
    </source>
</reference>
<sequence>MSSNLEEIVVDTLSSSSDSPPKISEKAENIAKTVTSKLDELDMVKIRNNRPNICKIPDDIRSGAPNGVYNPKIMSIGPFHQAANNPSLKYMEEIKLLYLHDLLARDPDFNQVKYYANMILKHEDDARREYSERIKLESKEFVEILLIDGCFLVEFLLKRAEGKVGKPLTGQLRNMPMLRHDLLLLENQIPFFILQTILDESNYDFGGSDGIHLLDLALHYLYKGKVKKEMLPQKHQDGTKVYHLLHLSYLCMLQGMTPMTLKVERMPETRIGYVGKKAKDFLLFPTKGGLILDICRKIRSWFSYTFIFILYVVFSLFMILIELRLPGWSTSNKKLVKKPRVLPTAEELKEAGVLFIKKDNSRSYMDVSFDKANGTIEIPLVHIQENSNSEFRNFLALEQCCPDVGNNFTSYVVFMDNMINGWKDVSLLRRSGIIESKLGCDQDVATFFNGLRTGLCFNFDRHYLASMFEDITNYYNQDCNRWRAELMHYCFTKPTSILILNGFLLLLALVIVQTIYTVKL</sequence>
<dbReference type="AlphaFoldDB" id="A0A0K9PGH0"/>
<organism evidence="2 3">
    <name type="scientific">Zostera marina</name>
    <name type="common">Eelgrass</name>
    <dbReference type="NCBI Taxonomy" id="29655"/>
    <lineage>
        <taxon>Eukaryota</taxon>
        <taxon>Viridiplantae</taxon>
        <taxon>Streptophyta</taxon>
        <taxon>Embryophyta</taxon>
        <taxon>Tracheophyta</taxon>
        <taxon>Spermatophyta</taxon>
        <taxon>Magnoliopsida</taxon>
        <taxon>Liliopsida</taxon>
        <taxon>Zosteraceae</taxon>
        <taxon>Zostera</taxon>
    </lineage>
</organism>
<dbReference type="Pfam" id="PF03140">
    <property type="entry name" value="DUF247"/>
    <property type="match status" value="1"/>
</dbReference>
<proteinExistence type="predicted"/>
<dbReference type="PANTHER" id="PTHR31170:SF25">
    <property type="entry name" value="BNAA09G04570D PROTEIN"/>
    <property type="match status" value="1"/>
</dbReference>
<dbReference type="Proteomes" id="UP000036987">
    <property type="component" value="Unassembled WGS sequence"/>
</dbReference>
<keyword evidence="1" id="KW-1133">Transmembrane helix</keyword>